<dbReference type="GO" id="GO:0003677">
    <property type="term" value="F:DNA binding"/>
    <property type="evidence" value="ECO:0007669"/>
    <property type="project" value="UniProtKB-KW"/>
</dbReference>
<evidence type="ECO:0000313" key="8">
    <source>
        <dbReference type="Proteomes" id="UP000660862"/>
    </source>
</evidence>
<keyword evidence="1" id="KW-0805">Transcription regulation</keyword>
<protein>
    <submittedName>
        <fullName evidence="7">DNA-binding response regulator</fullName>
    </submittedName>
</protein>
<comment type="caution">
    <text evidence="7">The sequence shown here is derived from an EMBL/GenBank/DDBJ whole genome shotgun (WGS) entry which is preliminary data.</text>
</comment>
<dbReference type="InterPro" id="IPR001789">
    <property type="entry name" value="Sig_transdc_resp-reg_receiver"/>
</dbReference>
<dbReference type="PROSITE" id="PS50110">
    <property type="entry name" value="RESPONSE_REGULATORY"/>
    <property type="match status" value="1"/>
</dbReference>
<evidence type="ECO:0000256" key="2">
    <source>
        <dbReference type="ARBA" id="ARBA00023125"/>
    </source>
</evidence>
<dbReference type="PANTHER" id="PTHR43214">
    <property type="entry name" value="TWO-COMPONENT RESPONSE REGULATOR"/>
    <property type="match status" value="1"/>
</dbReference>
<keyword evidence="3" id="KW-0804">Transcription</keyword>
<accession>A0A917M456</accession>
<evidence type="ECO:0000256" key="4">
    <source>
        <dbReference type="PROSITE-ProRule" id="PRU00169"/>
    </source>
</evidence>
<dbReference type="GO" id="GO:0000160">
    <property type="term" value="P:phosphorelay signal transduction system"/>
    <property type="evidence" value="ECO:0007669"/>
    <property type="project" value="InterPro"/>
</dbReference>
<evidence type="ECO:0000313" key="7">
    <source>
        <dbReference type="EMBL" id="GGG74364.1"/>
    </source>
</evidence>
<dbReference type="Pfam" id="PF00072">
    <property type="entry name" value="Response_reg"/>
    <property type="match status" value="1"/>
</dbReference>
<dbReference type="InterPro" id="IPR011006">
    <property type="entry name" value="CheY-like_superfamily"/>
</dbReference>
<organism evidence="7 8">
    <name type="scientific">Parapedobacter pyrenivorans</name>
    <dbReference type="NCBI Taxonomy" id="1305674"/>
    <lineage>
        <taxon>Bacteria</taxon>
        <taxon>Pseudomonadati</taxon>
        <taxon>Bacteroidota</taxon>
        <taxon>Sphingobacteriia</taxon>
        <taxon>Sphingobacteriales</taxon>
        <taxon>Sphingobacteriaceae</taxon>
        <taxon>Parapedobacter</taxon>
    </lineage>
</organism>
<dbReference type="Gene3D" id="3.40.50.2300">
    <property type="match status" value="1"/>
</dbReference>
<dbReference type="SUPFAM" id="SSF52172">
    <property type="entry name" value="CheY-like"/>
    <property type="match status" value="1"/>
</dbReference>
<reference evidence="7" key="2">
    <citation type="submission" date="2020-09" db="EMBL/GenBank/DDBJ databases">
        <authorList>
            <person name="Sun Q."/>
            <person name="Zhou Y."/>
        </authorList>
    </citation>
    <scope>NUCLEOTIDE SEQUENCE</scope>
    <source>
        <strain evidence="7">CGMCC 1.12195</strain>
    </source>
</reference>
<dbReference type="InterPro" id="IPR036388">
    <property type="entry name" value="WH-like_DNA-bd_sf"/>
</dbReference>
<evidence type="ECO:0000259" key="6">
    <source>
        <dbReference type="PROSITE" id="PS50110"/>
    </source>
</evidence>
<dbReference type="EMBL" id="BMER01000001">
    <property type="protein sequence ID" value="GGG74364.1"/>
    <property type="molecule type" value="Genomic_DNA"/>
</dbReference>
<evidence type="ECO:0000259" key="5">
    <source>
        <dbReference type="PROSITE" id="PS50043"/>
    </source>
</evidence>
<dbReference type="Gene3D" id="1.10.10.10">
    <property type="entry name" value="Winged helix-like DNA-binding domain superfamily/Winged helix DNA-binding domain"/>
    <property type="match status" value="1"/>
</dbReference>
<dbReference type="InterPro" id="IPR039420">
    <property type="entry name" value="WalR-like"/>
</dbReference>
<keyword evidence="4" id="KW-0597">Phosphoprotein</keyword>
<feature type="modified residue" description="4-aspartylphosphate" evidence="4">
    <location>
        <position position="73"/>
    </location>
</feature>
<dbReference type="GO" id="GO:0006355">
    <property type="term" value="P:regulation of DNA-templated transcription"/>
    <property type="evidence" value="ECO:0007669"/>
    <property type="project" value="InterPro"/>
</dbReference>
<gene>
    <name evidence="7" type="ORF">GCM10007415_02300</name>
</gene>
<reference evidence="7" key="1">
    <citation type="journal article" date="2014" name="Int. J. Syst. Evol. Microbiol.">
        <title>Complete genome sequence of Corynebacterium casei LMG S-19264T (=DSM 44701T), isolated from a smear-ripened cheese.</title>
        <authorList>
            <consortium name="US DOE Joint Genome Institute (JGI-PGF)"/>
            <person name="Walter F."/>
            <person name="Albersmeier A."/>
            <person name="Kalinowski J."/>
            <person name="Ruckert C."/>
        </authorList>
    </citation>
    <scope>NUCLEOTIDE SEQUENCE</scope>
    <source>
        <strain evidence="7">CGMCC 1.12195</strain>
    </source>
</reference>
<dbReference type="Proteomes" id="UP000660862">
    <property type="component" value="Unassembled WGS sequence"/>
</dbReference>
<dbReference type="SMART" id="SM00421">
    <property type="entry name" value="HTH_LUXR"/>
    <property type="match status" value="1"/>
</dbReference>
<proteinExistence type="predicted"/>
<dbReference type="Pfam" id="PF00196">
    <property type="entry name" value="GerE"/>
    <property type="match status" value="1"/>
</dbReference>
<keyword evidence="8" id="KW-1185">Reference proteome</keyword>
<name>A0A917M456_9SPHI</name>
<dbReference type="InterPro" id="IPR000792">
    <property type="entry name" value="Tscrpt_reg_LuxR_C"/>
</dbReference>
<dbReference type="InterPro" id="IPR016032">
    <property type="entry name" value="Sig_transdc_resp-reg_C-effctor"/>
</dbReference>
<keyword evidence="2 7" id="KW-0238">DNA-binding</keyword>
<dbReference type="PROSITE" id="PS50043">
    <property type="entry name" value="HTH_LUXR_2"/>
    <property type="match status" value="1"/>
</dbReference>
<evidence type="ECO:0000256" key="1">
    <source>
        <dbReference type="ARBA" id="ARBA00023015"/>
    </source>
</evidence>
<dbReference type="AlphaFoldDB" id="A0A917M456"/>
<sequence length="223" mass="25787">MNHSHTFVSLHLLMERKNAIAIIFDDHSLFADSFSALIERLELFRAVHTFNDEREFTRFLVQNPQTPIYLFLDYYLKDKNTLPLINEIRRLNRYTMVIVISSVANPTTVGNIMAYSPNAFISKSSGFNTILECLSVIAQGEQYTCPVIREFITFKNQPNQIPFTARELEILQYFAQGLSIVHTAEHMHLSKHTIVAHRRKMMAKVNVNSITELLAYARVHELI</sequence>
<feature type="domain" description="Response regulatory" evidence="6">
    <location>
        <begin position="20"/>
        <end position="138"/>
    </location>
</feature>
<dbReference type="PANTHER" id="PTHR43214:SF41">
    <property type="entry name" value="NITRATE_NITRITE RESPONSE REGULATOR PROTEIN NARP"/>
    <property type="match status" value="1"/>
</dbReference>
<evidence type="ECO:0000256" key="3">
    <source>
        <dbReference type="ARBA" id="ARBA00023163"/>
    </source>
</evidence>
<dbReference type="PRINTS" id="PR00038">
    <property type="entry name" value="HTHLUXR"/>
</dbReference>
<dbReference type="SUPFAM" id="SSF46894">
    <property type="entry name" value="C-terminal effector domain of the bipartite response regulators"/>
    <property type="match status" value="1"/>
</dbReference>
<feature type="domain" description="HTH luxR-type" evidence="5">
    <location>
        <begin position="156"/>
        <end position="221"/>
    </location>
</feature>
<dbReference type="CDD" id="cd06170">
    <property type="entry name" value="LuxR_C_like"/>
    <property type="match status" value="1"/>
</dbReference>
<dbReference type="CDD" id="cd00156">
    <property type="entry name" value="REC"/>
    <property type="match status" value="1"/>
</dbReference>